<feature type="compositionally biased region" description="Basic and acidic residues" evidence="2">
    <location>
        <begin position="1040"/>
        <end position="1083"/>
    </location>
</feature>
<organism evidence="3">
    <name type="scientific">Clastoptera arizonana</name>
    <name type="common">Arizona spittle bug</name>
    <dbReference type="NCBI Taxonomy" id="38151"/>
    <lineage>
        <taxon>Eukaryota</taxon>
        <taxon>Metazoa</taxon>
        <taxon>Ecdysozoa</taxon>
        <taxon>Arthropoda</taxon>
        <taxon>Hexapoda</taxon>
        <taxon>Insecta</taxon>
        <taxon>Pterygota</taxon>
        <taxon>Neoptera</taxon>
        <taxon>Paraneoptera</taxon>
        <taxon>Hemiptera</taxon>
        <taxon>Auchenorrhyncha</taxon>
        <taxon>Cercopoidea</taxon>
        <taxon>Clastopteridae</taxon>
        <taxon>Clastoptera</taxon>
    </lineage>
</organism>
<sequence>MASDSGNTKLVSLCREQCDSNTSISENPNINISLGIGGISQSVPVLGVQMKVIEKRDIIGYKILPGLLPSHTSLNLDENKHLKLHVTDSSRKKTSDSCIDKTVYSKHLNRPNDQNKRKRMHHDYKRLSKSGYVDDLGKWYSNSGSMEMSDNDSVSKIEERFESSIQKSTIQKSENIEEAYPKEQYDKTPKKSKKHRERDKQKDHGDSSKQTKEGNAKSPKSTNTNSSCEDIKVSTSKPLPALNPCPEKEKLLVIQNDGGECIRIPNSLNLKSVSHGVVNLDSVLEPEKKTEVGSQVQLEFDVSNIKVEESRIESPGTPLLDEPTYSPSNALIKKGITDNCKTNNNGLSCQNEEDCNAITNVIQNVKNENLFLSDPKSTNNLQNTCNKQKNVTKTLSVVDVHDNSTNDNISLSKPTTSPNLQHTENNINDIDSFKIKSETKNIQDGEIPHAFESNMMQMYNSVKALKEAERPGYSSNKMNMGNKDEKTPKDKSCTITISSREGKYSITSSTYGPATQESIQESTEDNKSHSSKSKHHKKDSSSTKGSDSKSRSRSESTSDRKHHCSKCHKRSKVKRASIGVQCRRDKTFDKYVSKKGSSHKTGSKVQTKHNALPRPISSSAGAENIKYSKFIRIETYPNGGASVVHMYQDEINELSSEEMEELATEYFKIVFGEDENGYAHHVMGIVHDAAKYLPDLLDYMANHYPSLTVKNGILGRSSDIETTTMAQYKEQAYRHYANGTVRHGPLHQISLVGTVHEEVGGFFPDLVERLEVNPFLRRTMPWGPLSVVQMETPEESNDGPILWIRPGEQLVPTAEMTKSPAKRRRTGINELKNLQYLPRLSEAREYLFEDRTKAHADHVGHGLDRMTTAAVGILKAVNGGEEYDYNRITKDVVAFYAGDFPELVEKLQLDLHEPPISQCVQWIEDAKLNQLRREGIRYARVQLCDNDIYFLPRNIIHQFRTVSAVTSIAWHVRLQQYYPETLNMQGIKHSRVVSGLSQHIYREKKLNTAAPSTGISAFVKKEKTEEYSKDHHKESKRKNKNDEKHRKRMRLDSSKSTDRKSTEEKSVDEKTSGGKSIQERPSDENNPSLKSHDKSTVMKAVVDEKTSEVKPLTYKSAGKLPVVKHIENSPNKPSAKSYPVKQHGSTSTTLKSPLGDKIPTDKPSHVKNLVEKAFTSKPMNEKSLMGTLTEDKPSTPKLLDQKISSVKSVDEKNASNKIAVSNNVSVIKHSNDHNLIQKSVDKNSISNRSATGELVTGKSSLGKQIEYPPNVNTASLSLGSKASSSSPSVTAYSPSSVAASSSSSAMASSSSCATASSSSCATASSSSCATASSSSSVNKQDDKNATETKSKIWQIVPLIQSEDRPRNPNREMLVQNLMNAAKPEQLFPPPHSE</sequence>
<gene>
    <name evidence="3" type="ORF">g.14546</name>
</gene>
<feature type="compositionally biased region" description="Polar residues" evidence="2">
    <location>
        <begin position="218"/>
        <end position="237"/>
    </location>
</feature>
<feature type="region of interest" description="Disordered" evidence="2">
    <location>
        <begin position="1327"/>
        <end position="1371"/>
    </location>
</feature>
<dbReference type="GO" id="GO:0005634">
    <property type="term" value="C:nucleus"/>
    <property type="evidence" value="ECO:0007669"/>
    <property type="project" value="InterPro"/>
</dbReference>
<feature type="region of interest" description="Disordered" evidence="2">
    <location>
        <begin position="1124"/>
        <end position="1163"/>
    </location>
</feature>
<feature type="compositionally biased region" description="Polar residues" evidence="2">
    <location>
        <begin position="493"/>
        <end position="521"/>
    </location>
</feature>
<feature type="compositionally biased region" description="Basic and acidic residues" evidence="2">
    <location>
        <begin position="482"/>
        <end position="492"/>
    </location>
</feature>
<feature type="compositionally biased region" description="Polar residues" evidence="2">
    <location>
        <begin position="163"/>
        <end position="173"/>
    </location>
</feature>
<feature type="region of interest" description="Disordered" evidence="2">
    <location>
        <begin position="591"/>
        <end position="617"/>
    </location>
</feature>
<feature type="region of interest" description="Disordered" evidence="2">
    <location>
        <begin position="104"/>
        <end position="126"/>
    </location>
</feature>
<feature type="region of interest" description="Disordered" evidence="2">
    <location>
        <begin position="162"/>
        <end position="244"/>
    </location>
</feature>
<evidence type="ECO:0008006" key="4">
    <source>
        <dbReference type="Google" id="ProtNLM"/>
    </source>
</evidence>
<dbReference type="PANTHER" id="PTHR13354">
    <property type="entry name" value="ROUND SPERMATID BASIC PROTEIN 1"/>
    <property type="match status" value="1"/>
</dbReference>
<feature type="region of interest" description="Disordered" evidence="2">
    <location>
        <begin position="472"/>
        <end position="579"/>
    </location>
</feature>
<feature type="region of interest" description="Disordered" evidence="2">
    <location>
        <begin position="1023"/>
        <end position="1097"/>
    </location>
</feature>
<dbReference type="InterPro" id="IPR026306">
    <property type="entry name" value="RSBN1/Dpy-2/CEP530"/>
</dbReference>
<reference evidence="3" key="1">
    <citation type="submission" date="2015-12" db="EMBL/GenBank/DDBJ databases">
        <title>De novo transcriptome assembly of four potential Pierce s Disease insect vectors from Arizona vineyards.</title>
        <authorList>
            <person name="Tassone E.E."/>
        </authorList>
    </citation>
    <scope>NUCLEOTIDE SEQUENCE</scope>
</reference>
<dbReference type="PANTHER" id="PTHR13354:SF11">
    <property type="entry name" value="LYSINE-SPECIFIC DEMETHYLASE 9"/>
    <property type="match status" value="1"/>
</dbReference>
<feature type="compositionally biased region" description="Basic residues" evidence="2">
    <location>
        <begin position="116"/>
        <end position="126"/>
    </location>
</feature>
<accession>A0A1B6D3U8</accession>
<feature type="compositionally biased region" description="Basic and acidic residues" evidence="2">
    <location>
        <begin position="198"/>
        <end position="215"/>
    </location>
</feature>
<feature type="compositionally biased region" description="Basic and acidic residues" evidence="2">
    <location>
        <begin position="179"/>
        <end position="189"/>
    </location>
</feature>
<evidence type="ECO:0000256" key="1">
    <source>
        <dbReference type="ARBA" id="ARBA00010560"/>
    </source>
</evidence>
<feature type="compositionally biased region" description="Basic and acidic residues" evidence="2">
    <location>
        <begin position="1023"/>
        <end position="1033"/>
    </location>
</feature>
<feature type="compositionally biased region" description="Basic residues" evidence="2">
    <location>
        <begin position="560"/>
        <end position="575"/>
    </location>
</feature>
<name>A0A1B6D3U8_9HEMI</name>
<feature type="compositionally biased region" description="Low complexity" evidence="2">
    <location>
        <begin position="1327"/>
        <end position="1336"/>
    </location>
</feature>
<feature type="compositionally biased region" description="Basic residues" evidence="2">
    <location>
        <begin position="529"/>
        <end position="538"/>
    </location>
</feature>
<feature type="compositionally biased region" description="Basic and acidic residues" evidence="2">
    <location>
        <begin position="1339"/>
        <end position="1350"/>
    </location>
</feature>
<proteinExistence type="inferred from homology"/>
<feature type="compositionally biased region" description="Basic and acidic residues" evidence="2">
    <location>
        <begin position="546"/>
        <end position="559"/>
    </location>
</feature>
<protein>
    <recommendedName>
        <fullName evidence="4">Round spermatid basic protein 1-like protein</fullName>
    </recommendedName>
</protein>
<feature type="region of interest" description="Disordered" evidence="2">
    <location>
        <begin position="1277"/>
        <end position="1296"/>
    </location>
</feature>
<comment type="similarity">
    <text evidence="1">Belongs to the round spermatid basic protein 1 family.</text>
</comment>
<evidence type="ECO:0000256" key="2">
    <source>
        <dbReference type="SAM" id="MobiDB-lite"/>
    </source>
</evidence>
<evidence type="ECO:0000313" key="3">
    <source>
        <dbReference type="EMBL" id="JAS20361.1"/>
    </source>
</evidence>
<dbReference type="EMBL" id="GEDC01016937">
    <property type="protein sequence ID" value="JAS20361.1"/>
    <property type="molecule type" value="Transcribed_RNA"/>
</dbReference>